<dbReference type="PANTHER" id="PTHR43478:SF1">
    <property type="entry name" value="NA+_H+ ANTIPORTER NHAC-LIKE C-TERMINAL DOMAIN-CONTAINING PROTEIN"/>
    <property type="match status" value="1"/>
</dbReference>
<evidence type="ECO:0000256" key="2">
    <source>
        <dbReference type="ARBA" id="ARBA00022475"/>
    </source>
</evidence>
<comment type="caution">
    <text evidence="9">The sequence shown here is derived from an EMBL/GenBank/DDBJ whole genome shotgun (WGS) entry which is preliminary data.</text>
</comment>
<feature type="transmembrane region" description="Helical" evidence="7">
    <location>
        <begin position="188"/>
        <end position="209"/>
    </location>
</feature>
<protein>
    <submittedName>
        <fullName evidence="9">Sodium:proton antiporter</fullName>
    </submittedName>
</protein>
<feature type="transmembrane region" description="Helical" evidence="7">
    <location>
        <begin position="298"/>
        <end position="316"/>
    </location>
</feature>
<dbReference type="RefSeq" id="WP_036815911.1">
    <property type="nucleotide sequence ID" value="NZ_AVBF01000004.1"/>
</dbReference>
<evidence type="ECO:0000256" key="1">
    <source>
        <dbReference type="ARBA" id="ARBA00004651"/>
    </source>
</evidence>
<comment type="subcellular location">
    <subcellularLocation>
        <location evidence="1">Cell membrane</location>
        <topology evidence="1">Multi-pass membrane protein</topology>
    </subcellularLocation>
</comment>
<dbReference type="OrthoDB" id="9762978at2"/>
<dbReference type="EMBL" id="AVBF01000004">
    <property type="protein sequence ID" value="KGP74201.1"/>
    <property type="molecule type" value="Genomic_DNA"/>
</dbReference>
<evidence type="ECO:0000259" key="8">
    <source>
        <dbReference type="Pfam" id="PF03553"/>
    </source>
</evidence>
<evidence type="ECO:0000256" key="3">
    <source>
        <dbReference type="ARBA" id="ARBA00022692"/>
    </source>
</evidence>
<dbReference type="InterPro" id="IPR018461">
    <property type="entry name" value="Na/H_Antiport_NhaC-like_C"/>
</dbReference>
<evidence type="ECO:0000256" key="6">
    <source>
        <dbReference type="SAM" id="MobiDB-lite"/>
    </source>
</evidence>
<organism evidence="9 10">
    <name type="scientific">Pontibacillus yanchengensis Y32</name>
    <dbReference type="NCBI Taxonomy" id="1385514"/>
    <lineage>
        <taxon>Bacteria</taxon>
        <taxon>Bacillati</taxon>
        <taxon>Bacillota</taxon>
        <taxon>Bacilli</taxon>
        <taxon>Bacillales</taxon>
        <taxon>Bacillaceae</taxon>
        <taxon>Pontibacillus</taxon>
    </lineage>
</organism>
<feature type="region of interest" description="Disordered" evidence="6">
    <location>
        <begin position="222"/>
        <end position="246"/>
    </location>
</feature>
<keyword evidence="2" id="KW-1003">Cell membrane</keyword>
<evidence type="ECO:0000256" key="4">
    <source>
        <dbReference type="ARBA" id="ARBA00022989"/>
    </source>
</evidence>
<dbReference type="Proteomes" id="UP000030147">
    <property type="component" value="Unassembled WGS sequence"/>
</dbReference>
<dbReference type="GO" id="GO:0005886">
    <property type="term" value="C:plasma membrane"/>
    <property type="evidence" value="ECO:0007669"/>
    <property type="project" value="UniProtKB-SubCell"/>
</dbReference>
<feature type="transmembrane region" description="Helical" evidence="7">
    <location>
        <begin position="367"/>
        <end position="389"/>
    </location>
</feature>
<feature type="transmembrane region" description="Helical" evidence="7">
    <location>
        <begin position="459"/>
        <end position="477"/>
    </location>
</feature>
<proteinExistence type="predicted"/>
<feature type="domain" description="Na+/H+ antiporter NhaC-like C-terminal" evidence="8">
    <location>
        <begin position="172"/>
        <end position="473"/>
    </location>
</feature>
<keyword evidence="4 7" id="KW-1133">Transmembrane helix</keyword>
<keyword evidence="5 7" id="KW-0472">Membrane</keyword>
<dbReference type="eggNOG" id="COG1757">
    <property type="taxonomic scope" value="Bacteria"/>
</dbReference>
<dbReference type="Pfam" id="PF03553">
    <property type="entry name" value="Na_H_antiporter"/>
    <property type="match status" value="1"/>
</dbReference>
<name>A0A0A2TJF0_9BACI</name>
<evidence type="ECO:0000256" key="7">
    <source>
        <dbReference type="SAM" id="Phobius"/>
    </source>
</evidence>
<keyword evidence="3 7" id="KW-0812">Transmembrane</keyword>
<gene>
    <name evidence="9" type="ORF">N782_09150</name>
</gene>
<evidence type="ECO:0000313" key="9">
    <source>
        <dbReference type="EMBL" id="KGP74201.1"/>
    </source>
</evidence>
<feature type="transmembrane region" description="Helical" evidence="7">
    <location>
        <begin position="401"/>
        <end position="429"/>
    </location>
</feature>
<dbReference type="STRING" id="1385514.N782_09150"/>
<sequence>MYMNWLSVIPFIIVVIAAISTKQVIPSLFLGVVVAGYLVQPEVLGGMTKALEFVIGGLTDEANLKIIIFLYAFAALIGLIRISGGIKGFVQAATERIEGKKGAFTLTWISALGTFSAPSFRIVTIAPVMKAMIKKIPMSKQELGFVIETTAAPFIVLIPIATAFVGYMSSVIELSLDQTKLEGDGYTLFLQSIPFNFFAIAMLLIGFYLSFFHSSKKQAVEAENTPEEDAKKEQEDDDDDQWEDCHPSVAKDLPSKPWNLILPLASVILLTFVLMYVFGIKEGKEGWQALINSRVLDAMVIAVVLSIVWFVVYLKITSHPLRKQMNELVTGGNEMMSVILLLAMVWGLSKGSEALNFADTISESLKWIPASFVAVLVFIIGCSLSYFIGSSWGTWGILMPVGVSIASVSGSSLPIVIGAVFASGTFGAFSSPLSDNNNTTAGILNLNAVRYAKFKLKPALISAGVAAVLYLVLPFFLS</sequence>
<keyword evidence="10" id="KW-1185">Reference proteome</keyword>
<feature type="transmembrane region" description="Helical" evidence="7">
    <location>
        <begin position="260"/>
        <end position="278"/>
    </location>
</feature>
<evidence type="ECO:0000256" key="5">
    <source>
        <dbReference type="ARBA" id="ARBA00023136"/>
    </source>
</evidence>
<evidence type="ECO:0000313" key="10">
    <source>
        <dbReference type="Proteomes" id="UP000030147"/>
    </source>
</evidence>
<feature type="transmembrane region" description="Helical" evidence="7">
    <location>
        <begin position="66"/>
        <end position="86"/>
    </location>
</feature>
<reference evidence="9 10" key="1">
    <citation type="journal article" date="2015" name="Stand. Genomic Sci.">
        <title>High quality draft genome sequence of the moderately halophilic bacterium Pontibacillus yanchengensis Y32(T) and comparison among Pontibacillus genomes.</title>
        <authorList>
            <person name="Huang J."/>
            <person name="Qiao Z.X."/>
            <person name="Tang J.W."/>
            <person name="Wang G."/>
        </authorList>
    </citation>
    <scope>NUCLEOTIDE SEQUENCE [LARGE SCALE GENOMIC DNA]</scope>
    <source>
        <strain evidence="9 10">Y32</strain>
    </source>
</reference>
<dbReference type="AlphaFoldDB" id="A0A0A2TJF0"/>
<accession>A0A0A2TJF0</accession>
<feature type="transmembrane region" description="Helical" evidence="7">
    <location>
        <begin position="106"/>
        <end position="124"/>
    </location>
</feature>
<feature type="transmembrane region" description="Helical" evidence="7">
    <location>
        <begin position="328"/>
        <end position="347"/>
    </location>
</feature>
<dbReference type="PANTHER" id="PTHR43478">
    <property type="entry name" value="NA+/H+ ANTIPORTER-RELATED"/>
    <property type="match status" value="1"/>
</dbReference>
<feature type="transmembrane region" description="Helical" evidence="7">
    <location>
        <begin position="145"/>
        <end position="168"/>
    </location>
</feature>
<feature type="transmembrane region" description="Helical" evidence="7">
    <location>
        <begin position="27"/>
        <end position="45"/>
    </location>
</feature>